<sequence length="124" mass="12856">MVLRWLGEDRLELGVGLHVGVAHGGGHTGRVGSVLVAQLAHAAGPVVVGRAHARHHRRILDFHVRGHLGGNGIGAVAVLGIHVGRVHGRAVGGVRGNGRFGGFGGFFLRAGSHCEGRGARQQQQ</sequence>
<gene>
    <name evidence="1" type="ORF">E5K00_11595</name>
</gene>
<reference evidence="1 2" key="1">
    <citation type="submission" date="2019-04" db="EMBL/GenBank/DDBJ databases">
        <authorList>
            <person name="Feng G."/>
            <person name="Zhang J."/>
            <person name="Zhu H."/>
        </authorList>
    </citation>
    <scope>NUCLEOTIDE SEQUENCE [LARGE SCALE GENOMIC DNA]</scope>
    <source>
        <strain evidence="1 2">JCM 31653</strain>
    </source>
</reference>
<accession>A0A4Z0Q6U2</accession>
<keyword evidence="2" id="KW-1185">Reference proteome</keyword>
<dbReference type="AlphaFoldDB" id="A0A4Z0Q6U2"/>
<evidence type="ECO:0000313" key="2">
    <source>
        <dbReference type="Proteomes" id="UP000297549"/>
    </source>
</evidence>
<evidence type="ECO:0000313" key="1">
    <source>
        <dbReference type="EMBL" id="TGE25800.1"/>
    </source>
</evidence>
<organism evidence="1 2">
    <name type="scientific">Hymenobacter aquaticus</name>
    <dbReference type="NCBI Taxonomy" id="1867101"/>
    <lineage>
        <taxon>Bacteria</taxon>
        <taxon>Pseudomonadati</taxon>
        <taxon>Bacteroidota</taxon>
        <taxon>Cytophagia</taxon>
        <taxon>Cytophagales</taxon>
        <taxon>Hymenobacteraceae</taxon>
        <taxon>Hymenobacter</taxon>
    </lineage>
</organism>
<dbReference type="Proteomes" id="UP000297549">
    <property type="component" value="Unassembled WGS sequence"/>
</dbReference>
<protein>
    <submittedName>
        <fullName evidence="1">Uncharacterized protein</fullName>
    </submittedName>
</protein>
<proteinExistence type="predicted"/>
<dbReference type="EMBL" id="SRLC01000001">
    <property type="protein sequence ID" value="TGE25800.1"/>
    <property type="molecule type" value="Genomic_DNA"/>
</dbReference>
<name>A0A4Z0Q6U2_9BACT</name>
<comment type="caution">
    <text evidence="1">The sequence shown here is derived from an EMBL/GenBank/DDBJ whole genome shotgun (WGS) entry which is preliminary data.</text>
</comment>